<dbReference type="RefSeq" id="WP_142532437.1">
    <property type="nucleotide sequence ID" value="NZ_FXTB01000002.1"/>
</dbReference>
<sequence length="307" mass="34500">MKQSTSHILMVRPARFNYNAQTAESNAFQNKVDLSAKLVHDKAVLEFDHFAEQLKARGVNLTIVEDTLEPTKPDAVFPNNWASFHADGTVILYPVAAPNRRLEKRPEILEQIKEDFVVSKVIDLSKYENEEKYLEGTGSVVYDHINKIAYAGLSLRTHKEVVHALCKIIDYTPVIFTATDEFGQEIYHTNVMMCVSEHFAVVCLQSIKNKEERDTVIKSLEQSGHEIIEVSLEQVVHFAGNMLSVLTQDGSELLVMSESAFNALSDTQRQTLENFCEPFPLPINTIETVGGGSARCMMAEIFLTESD</sequence>
<dbReference type="SUPFAM" id="SSF55909">
    <property type="entry name" value="Pentein"/>
    <property type="match status" value="1"/>
</dbReference>
<gene>
    <name evidence="1" type="ORF">SAMN06265379_102121</name>
</gene>
<dbReference type="PANTHER" id="PTHR43224:SF1">
    <property type="entry name" value="AMIDINOTRANSFERASE"/>
    <property type="match status" value="1"/>
</dbReference>
<evidence type="ECO:0008006" key="3">
    <source>
        <dbReference type="Google" id="ProtNLM"/>
    </source>
</evidence>
<dbReference type="PIRSF" id="PIRSF028188">
    <property type="entry name" value="Amdntrnsf_FN0238"/>
    <property type="match status" value="1"/>
</dbReference>
<dbReference type="AlphaFoldDB" id="A0A521BVG0"/>
<accession>A0A521BVG0</accession>
<name>A0A521BVG0_SACCC</name>
<dbReference type="PANTHER" id="PTHR43224">
    <property type="entry name" value="AMIDINOTRANSFERASE"/>
    <property type="match status" value="1"/>
</dbReference>
<organism evidence="1 2">
    <name type="scientific">Saccharicrinis carchari</name>
    <dbReference type="NCBI Taxonomy" id="1168039"/>
    <lineage>
        <taxon>Bacteria</taxon>
        <taxon>Pseudomonadati</taxon>
        <taxon>Bacteroidota</taxon>
        <taxon>Bacteroidia</taxon>
        <taxon>Marinilabiliales</taxon>
        <taxon>Marinilabiliaceae</taxon>
        <taxon>Saccharicrinis</taxon>
    </lineage>
</organism>
<dbReference type="Gene3D" id="3.75.10.10">
    <property type="entry name" value="L-arginine/glycine Amidinotransferase, Chain A"/>
    <property type="match status" value="1"/>
</dbReference>
<keyword evidence="2" id="KW-1185">Reference proteome</keyword>
<proteinExistence type="predicted"/>
<dbReference type="Pfam" id="PF19420">
    <property type="entry name" value="DDAH_eukar"/>
    <property type="match status" value="1"/>
</dbReference>
<dbReference type="Proteomes" id="UP000319040">
    <property type="component" value="Unassembled WGS sequence"/>
</dbReference>
<protein>
    <recommendedName>
        <fullName evidence="3">Amidinotransferase</fullName>
    </recommendedName>
</protein>
<dbReference type="EMBL" id="FXTB01000002">
    <property type="protein sequence ID" value="SMO51158.1"/>
    <property type="molecule type" value="Genomic_DNA"/>
</dbReference>
<dbReference type="InterPro" id="IPR014541">
    <property type="entry name" value="Amdntrnsf_FN0238"/>
</dbReference>
<dbReference type="NCBIfam" id="NF046062">
    <property type="entry name" value="citrull_CtlX"/>
    <property type="match status" value="1"/>
</dbReference>
<evidence type="ECO:0000313" key="1">
    <source>
        <dbReference type="EMBL" id="SMO51158.1"/>
    </source>
</evidence>
<evidence type="ECO:0000313" key="2">
    <source>
        <dbReference type="Proteomes" id="UP000319040"/>
    </source>
</evidence>
<reference evidence="1 2" key="1">
    <citation type="submission" date="2017-05" db="EMBL/GenBank/DDBJ databases">
        <authorList>
            <person name="Varghese N."/>
            <person name="Submissions S."/>
        </authorList>
    </citation>
    <scope>NUCLEOTIDE SEQUENCE [LARGE SCALE GENOMIC DNA]</scope>
    <source>
        <strain evidence="1 2">DSM 27040</strain>
    </source>
</reference>
<dbReference type="OrthoDB" id="9788268at2"/>